<organism evidence="2 4">
    <name type="scientific">Heyndrickxia coagulans</name>
    <name type="common">Weizmannia coagulans</name>
    <dbReference type="NCBI Taxonomy" id="1398"/>
    <lineage>
        <taxon>Bacteria</taxon>
        <taxon>Bacillati</taxon>
        <taxon>Bacillota</taxon>
        <taxon>Bacilli</taxon>
        <taxon>Bacillales</taxon>
        <taxon>Bacillaceae</taxon>
        <taxon>Heyndrickxia</taxon>
    </lineage>
</organism>
<dbReference type="EMBL" id="LRPN01000083">
    <property type="protein sequence ID" value="KWZ81020.1"/>
    <property type="molecule type" value="Genomic_DNA"/>
</dbReference>
<name>A0A0C5C3Y5_HEYCO</name>
<gene>
    <name evidence="2" type="ORF">HMPREF3213_02173</name>
    <name evidence="1" type="ORF">SB48_HM08orf03494</name>
</gene>
<reference evidence="4" key="3">
    <citation type="submission" date="2016-01" db="EMBL/GenBank/DDBJ databases">
        <authorList>
            <person name="Mitreva M."/>
            <person name="Pepin K.H."/>
            <person name="Mihindukulasuriya K.A."/>
            <person name="Fulton R."/>
            <person name="Fronick C."/>
            <person name="O'Laughlin M."/>
            <person name="Miner T."/>
            <person name="Herter B."/>
            <person name="Rosa B.A."/>
            <person name="Cordes M."/>
            <person name="Tomlinson C."/>
            <person name="Wollam A."/>
            <person name="Palsikar V.B."/>
            <person name="Mardis E.R."/>
            <person name="Wilson R.K."/>
        </authorList>
    </citation>
    <scope>NUCLEOTIDE SEQUENCE [LARGE SCALE GENOMIC DNA]</scope>
    <source>
        <strain evidence="4">GED7749B</strain>
    </source>
</reference>
<keyword evidence="3" id="KW-1185">Reference proteome</keyword>
<evidence type="ECO:0000313" key="4">
    <source>
        <dbReference type="Proteomes" id="UP000070376"/>
    </source>
</evidence>
<reference evidence="1" key="1">
    <citation type="submission" date="2015-01" db="EMBL/GenBank/DDBJ databases">
        <title>Comparative genome analysis of Bacillus coagulans HM-08, Clostridium butyricum HM-68, Bacillus subtilis HM-66 and Bacillus licheniformis BL-09.</title>
        <authorList>
            <person name="Zhang H."/>
        </authorList>
    </citation>
    <scope>NUCLEOTIDE SEQUENCE [LARGE SCALE GENOMIC DNA]</scope>
    <source>
        <strain evidence="1">HM-08</strain>
    </source>
</reference>
<dbReference type="Proteomes" id="UP000070376">
    <property type="component" value="Unassembled WGS sequence"/>
</dbReference>
<evidence type="ECO:0000313" key="2">
    <source>
        <dbReference type="EMBL" id="KWZ81020.1"/>
    </source>
</evidence>
<dbReference type="PIRSF" id="PIRSF021424">
    <property type="entry name" value="RTP"/>
    <property type="match status" value="1"/>
</dbReference>
<dbReference type="GO" id="GO:0006274">
    <property type="term" value="P:DNA replication termination"/>
    <property type="evidence" value="ECO:0007669"/>
    <property type="project" value="InterPro"/>
</dbReference>
<reference evidence="2" key="4">
    <citation type="submission" date="2016-01" db="EMBL/GenBank/DDBJ databases">
        <authorList>
            <person name="Oliw E.H."/>
        </authorList>
    </citation>
    <scope>NUCLEOTIDE SEQUENCE [LARGE SCALE GENOMIC DNA]</scope>
    <source>
        <strain evidence="2">GED7749B</strain>
    </source>
</reference>
<dbReference type="InterPro" id="IPR003432">
    <property type="entry name" value="RTP"/>
</dbReference>
<evidence type="ECO:0000313" key="3">
    <source>
        <dbReference type="Proteomes" id="UP000032024"/>
    </source>
</evidence>
<protein>
    <submittedName>
        <fullName evidence="2">Replication termination protein</fullName>
    </submittedName>
    <submittedName>
        <fullName evidence="1">Replication terminator protein</fullName>
    </submittedName>
</protein>
<proteinExistence type="predicted"/>
<dbReference type="InterPro" id="IPR036388">
    <property type="entry name" value="WH-like_DNA-bd_sf"/>
</dbReference>
<dbReference type="EMBL" id="CP010525">
    <property type="protein sequence ID" value="AJO23008.1"/>
    <property type="molecule type" value="Genomic_DNA"/>
</dbReference>
<dbReference type="Proteomes" id="UP000032024">
    <property type="component" value="Chromosome"/>
</dbReference>
<evidence type="ECO:0000313" key="1">
    <source>
        <dbReference type="EMBL" id="AJO23008.1"/>
    </source>
</evidence>
<dbReference type="PATRIC" id="fig|1398.18.peg.2207"/>
<dbReference type="SUPFAM" id="SSF46785">
    <property type="entry name" value="Winged helix' DNA-binding domain"/>
    <property type="match status" value="1"/>
</dbReference>
<dbReference type="Pfam" id="PF02334">
    <property type="entry name" value="RTP"/>
    <property type="match status" value="1"/>
</dbReference>
<dbReference type="AlphaFoldDB" id="A0A0C5C3Y5"/>
<accession>A0A0C5C3Y5</accession>
<dbReference type="InterPro" id="IPR036390">
    <property type="entry name" value="WH_DNA-bd_sf"/>
</dbReference>
<dbReference type="Gene3D" id="1.10.10.10">
    <property type="entry name" value="Winged helix-like DNA-binding domain superfamily/Winged helix DNA-binding domain"/>
    <property type="match status" value="1"/>
</dbReference>
<dbReference type="GO" id="GO:0003677">
    <property type="term" value="F:DNA binding"/>
    <property type="evidence" value="ECO:0007669"/>
    <property type="project" value="InterPro"/>
</dbReference>
<sequence length="133" mass="15716">MEEKGVSSMAEKRQRESTGFLIKQRAFLKLYIITNIENGRWYGLQLLDELKKEFKPLGFEPQHSEIYRALHELEDEEQILTKIKVKPDGAKRKEVVVYKIKDMEKAKAYKKLVKADLERCEQLLRKALQDNFS</sequence>
<reference evidence="3" key="2">
    <citation type="submission" date="2015-01" db="EMBL/GenBank/DDBJ databases">
        <title>Comparative genome analysis of Bacillus coagulans HM-08, Clostridium butyricum HM-68, Bacillus subtilis HM-66 and Bacillus paralicheniformis BL-09.</title>
        <authorList>
            <person name="Zhang H."/>
        </authorList>
    </citation>
    <scope>NUCLEOTIDE SEQUENCE [LARGE SCALE GENOMIC DNA]</scope>
    <source>
        <strain evidence="3">HM-08</strain>
    </source>
</reference>